<feature type="transmembrane region" description="Helical" evidence="9">
    <location>
        <begin position="92"/>
        <end position="112"/>
    </location>
</feature>
<reference evidence="10" key="1">
    <citation type="submission" date="2021-02" db="EMBL/GenBank/DDBJ databases">
        <authorList>
            <person name="Nowell W R."/>
        </authorList>
    </citation>
    <scope>NUCLEOTIDE SEQUENCE</scope>
</reference>
<dbReference type="PANTHER" id="PTHR43829">
    <property type="entry name" value="AQUAPORIN OR AQUAGLYCEROPORIN RELATED"/>
    <property type="match status" value="1"/>
</dbReference>
<keyword evidence="6 9" id="KW-0472">Membrane</keyword>
<organism evidence="10 11">
    <name type="scientific">Adineta ricciae</name>
    <name type="common">Rotifer</name>
    <dbReference type="NCBI Taxonomy" id="249248"/>
    <lineage>
        <taxon>Eukaryota</taxon>
        <taxon>Metazoa</taxon>
        <taxon>Spiralia</taxon>
        <taxon>Gnathifera</taxon>
        <taxon>Rotifera</taxon>
        <taxon>Eurotatoria</taxon>
        <taxon>Bdelloidea</taxon>
        <taxon>Adinetida</taxon>
        <taxon>Adinetidae</taxon>
        <taxon>Adineta</taxon>
    </lineage>
</organism>
<feature type="transmembrane region" description="Helical" evidence="9">
    <location>
        <begin position="487"/>
        <end position="509"/>
    </location>
</feature>
<feature type="transmembrane region" description="Helical" evidence="9">
    <location>
        <begin position="229"/>
        <end position="249"/>
    </location>
</feature>
<name>A0A815Y0Y4_ADIRI</name>
<evidence type="ECO:0000256" key="2">
    <source>
        <dbReference type="ARBA" id="ARBA00006175"/>
    </source>
</evidence>
<dbReference type="SUPFAM" id="SSF81338">
    <property type="entry name" value="Aquaporin-like"/>
    <property type="match status" value="2"/>
</dbReference>
<feature type="transmembrane region" description="Helical" evidence="9">
    <location>
        <begin position="55"/>
        <end position="80"/>
    </location>
</feature>
<feature type="transmembrane region" description="Helical" evidence="9">
    <location>
        <begin position="12"/>
        <end position="35"/>
    </location>
</feature>
<feature type="transmembrane region" description="Helical" evidence="9">
    <location>
        <begin position="354"/>
        <end position="375"/>
    </location>
</feature>
<feature type="transmembrane region" description="Helical" evidence="9">
    <location>
        <begin position="456"/>
        <end position="475"/>
    </location>
</feature>
<dbReference type="EMBL" id="CAJNOR010005476">
    <property type="protein sequence ID" value="CAF1563976.1"/>
    <property type="molecule type" value="Genomic_DNA"/>
</dbReference>
<evidence type="ECO:0000256" key="3">
    <source>
        <dbReference type="ARBA" id="ARBA00022448"/>
    </source>
</evidence>
<dbReference type="Gene3D" id="1.20.1080.10">
    <property type="entry name" value="Glycerol uptake facilitator protein"/>
    <property type="match status" value="2"/>
</dbReference>
<sequence length="603" mass="65947">MFQPKQLKQFAAQCLAELFGTFLLILIGNLSVAQFKFTKPTPNNNIGVNLSYATGVYVALMVAGPISGAHVNPAVSLGLLALRKLKLLQCVMYIFGQIVGAFLASAMVYLVYISQFNLYDGGIRQHEGPNATADIFYTVPAEGVPNWNCLLDAIIGASLLMIFIMALGNDYNHLISNAAKPFSFVLMVTTFGFAMGLNCGNPINPVRDFGPRLFASIIYGPVVFRANQYYFWITIVGPIIGALIGVYIFEGYLILMKKYANLPGITHIDAIEQPDQGKHHKKTHPVHTQVSYESTISSIITKRGDIMAKVRELQQYLTQGLAECFGTFMLILIGESAIAQYKLSRQGSHSTITINLAFGIGVYTAIMIAGPVSGAHLNPALSISLLTVRKLKPIQCLIYIIGQMIGAFLGAYVVYYLYLSLLNDFDGAIRQVSGIQGTADIFFTMPTHGVTGLNSFFDQVIGTAVLMIFVMALINDTNRMISDVAKPFAFVLIIVGITSAFAANAGAAINPARDLGPRLFAAFVYGWGEVFRAHNYFFWIPIIGPIVGGIIGVWLYEGFFSIVKRYGNLPVTKNESNESYSKVKCIDDDDNGVLTHELTTIRT</sequence>
<keyword evidence="4 9" id="KW-0812">Transmembrane</keyword>
<keyword evidence="11" id="KW-1185">Reference proteome</keyword>
<comment type="caution">
    <text evidence="10">The sequence shown here is derived from an EMBL/GenBank/DDBJ whole genome shotgun (WGS) entry which is preliminary data.</text>
</comment>
<evidence type="ECO:0000256" key="4">
    <source>
        <dbReference type="ARBA" id="ARBA00022692"/>
    </source>
</evidence>
<evidence type="ECO:0000256" key="9">
    <source>
        <dbReference type="SAM" id="Phobius"/>
    </source>
</evidence>
<protein>
    <submittedName>
        <fullName evidence="10">Uncharacterized protein</fullName>
    </submittedName>
</protein>
<proteinExistence type="inferred from homology"/>
<comment type="similarity">
    <text evidence="2">Belongs to the MIP/aquaporin (TC 1.A.8) family.</text>
</comment>
<keyword evidence="3" id="KW-0813">Transport</keyword>
<evidence type="ECO:0000313" key="11">
    <source>
        <dbReference type="Proteomes" id="UP000663828"/>
    </source>
</evidence>
<dbReference type="GO" id="GO:0015254">
    <property type="term" value="F:glycerol channel activity"/>
    <property type="evidence" value="ECO:0007669"/>
    <property type="project" value="TreeGrafter"/>
</dbReference>
<feature type="transmembrane region" description="Helical" evidence="9">
    <location>
        <begin position="396"/>
        <end position="418"/>
    </location>
</feature>
<feature type="transmembrane region" description="Helical" evidence="9">
    <location>
        <begin position="536"/>
        <end position="556"/>
    </location>
</feature>
<evidence type="ECO:0000256" key="7">
    <source>
        <dbReference type="ARBA" id="ARBA00034651"/>
    </source>
</evidence>
<gene>
    <name evidence="10" type="ORF">XAT740_LOCUS43865</name>
</gene>
<dbReference type="GO" id="GO:0015250">
    <property type="term" value="F:water channel activity"/>
    <property type="evidence" value="ECO:0007669"/>
    <property type="project" value="TreeGrafter"/>
</dbReference>
<feature type="transmembrane region" description="Helical" evidence="9">
    <location>
        <begin position="181"/>
        <end position="203"/>
    </location>
</feature>
<dbReference type="InterPro" id="IPR023271">
    <property type="entry name" value="Aquaporin-like"/>
</dbReference>
<dbReference type="InterPro" id="IPR000425">
    <property type="entry name" value="MIP"/>
</dbReference>
<comment type="subcellular location">
    <subcellularLocation>
        <location evidence="1">Membrane</location>
        <topology evidence="1">Multi-pass membrane protein</topology>
    </subcellularLocation>
</comment>
<dbReference type="PROSITE" id="PS00221">
    <property type="entry name" value="MIP"/>
    <property type="match status" value="2"/>
</dbReference>
<dbReference type="Pfam" id="PF00230">
    <property type="entry name" value="MIP"/>
    <property type="match status" value="2"/>
</dbReference>
<evidence type="ECO:0000256" key="8">
    <source>
        <dbReference type="ARBA" id="ARBA00049405"/>
    </source>
</evidence>
<comment type="catalytic activity">
    <reaction evidence="7">
        <text>H2O(in) = H2O(out)</text>
        <dbReference type="Rhea" id="RHEA:29667"/>
        <dbReference type="ChEBI" id="CHEBI:15377"/>
    </reaction>
</comment>
<evidence type="ECO:0000313" key="10">
    <source>
        <dbReference type="EMBL" id="CAF1563976.1"/>
    </source>
</evidence>
<accession>A0A815Y0Y4</accession>
<keyword evidence="5 9" id="KW-1133">Transmembrane helix</keyword>
<dbReference type="FunFam" id="1.20.1080.10:FF:000005">
    <property type="entry name" value="Aquaporin 3"/>
    <property type="match status" value="2"/>
</dbReference>
<dbReference type="GO" id="GO:0005886">
    <property type="term" value="C:plasma membrane"/>
    <property type="evidence" value="ECO:0007669"/>
    <property type="project" value="TreeGrafter"/>
</dbReference>
<feature type="transmembrane region" description="Helical" evidence="9">
    <location>
        <begin position="150"/>
        <end position="169"/>
    </location>
</feature>
<evidence type="ECO:0000256" key="1">
    <source>
        <dbReference type="ARBA" id="ARBA00004141"/>
    </source>
</evidence>
<comment type="catalytic activity">
    <reaction evidence="8">
        <text>glycerol(in) = glycerol(out)</text>
        <dbReference type="Rhea" id="RHEA:29675"/>
        <dbReference type="ChEBI" id="CHEBI:17754"/>
    </reaction>
</comment>
<feature type="transmembrane region" description="Helical" evidence="9">
    <location>
        <begin position="316"/>
        <end position="334"/>
    </location>
</feature>
<dbReference type="InterPro" id="IPR050363">
    <property type="entry name" value="MIP/Aquaporin"/>
</dbReference>
<dbReference type="Proteomes" id="UP000663828">
    <property type="component" value="Unassembled WGS sequence"/>
</dbReference>
<dbReference type="AlphaFoldDB" id="A0A815Y0Y4"/>
<dbReference type="NCBIfam" id="TIGR00861">
    <property type="entry name" value="MIP"/>
    <property type="match status" value="1"/>
</dbReference>
<evidence type="ECO:0000256" key="5">
    <source>
        <dbReference type="ARBA" id="ARBA00022989"/>
    </source>
</evidence>
<evidence type="ECO:0000256" key="6">
    <source>
        <dbReference type="ARBA" id="ARBA00023136"/>
    </source>
</evidence>
<dbReference type="InterPro" id="IPR022357">
    <property type="entry name" value="MIP_CS"/>
</dbReference>
<dbReference type="PRINTS" id="PR00783">
    <property type="entry name" value="MINTRINSICP"/>
</dbReference>
<dbReference type="PANTHER" id="PTHR43829:SF9">
    <property type="entry name" value="AQUAPORIN-9"/>
    <property type="match status" value="1"/>
</dbReference>